<dbReference type="GO" id="GO:0046872">
    <property type="term" value="F:metal ion binding"/>
    <property type="evidence" value="ECO:0007669"/>
    <property type="project" value="UniProtKB-KW"/>
</dbReference>
<evidence type="ECO:0000313" key="9">
    <source>
        <dbReference type="Proteomes" id="UP000002016"/>
    </source>
</evidence>
<name>A8F5Q0_PSELT</name>
<dbReference type="PANTHER" id="PTHR30389">
    <property type="entry name" value="FUMARATE HYDRATASE-RELATED"/>
    <property type="match status" value="1"/>
</dbReference>
<protein>
    <submittedName>
        <fullName evidence="8">Hydro-lyase, Fe-S type, tartrate/fumarate subfamily, alpha subunit</fullName>
        <ecNumber evidence="8">4.2.1.2</ecNumber>
    </submittedName>
</protein>
<dbReference type="OrthoDB" id="9798978at2"/>
<dbReference type="GO" id="GO:0051539">
    <property type="term" value="F:4 iron, 4 sulfur cluster binding"/>
    <property type="evidence" value="ECO:0007669"/>
    <property type="project" value="UniProtKB-KW"/>
</dbReference>
<keyword evidence="4" id="KW-0408">Iron</keyword>
<dbReference type="RefSeq" id="WP_012002965.1">
    <property type="nucleotide sequence ID" value="NC_009828.1"/>
</dbReference>
<keyword evidence="2" id="KW-0004">4Fe-4S</keyword>
<dbReference type="HOGENOM" id="CLU_041245_0_0_0"/>
<evidence type="ECO:0000256" key="4">
    <source>
        <dbReference type="ARBA" id="ARBA00023004"/>
    </source>
</evidence>
<feature type="domain" description="Fe-S hydro-lyase tartrate dehydratase alpha-type catalytic" evidence="7">
    <location>
        <begin position="45"/>
        <end position="271"/>
    </location>
</feature>
<gene>
    <name evidence="8" type="ordered locus">Tlet_0918</name>
</gene>
<dbReference type="AlphaFoldDB" id="A8F5Q0"/>
<keyword evidence="3" id="KW-0479">Metal-binding</keyword>
<reference evidence="8 9" key="2">
    <citation type="journal article" date="2009" name="Proc. Natl. Acad. Sci. U.S.A.">
        <title>On the chimeric nature, thermophilic origin, and phylogenetic placement of the Thermotogales.</title>
        <authorList>
            <person name="Zhaxybayeva O."/>
            <person name="Swithers K.S."/>
            <person name="Lapierre P."/>
            <person name="Fournier G.P."/>
            <person name="Bickhart D.M."/>
            <person name="DeBoy R.T."/>
            <person name="Nelson K.E."/>
            <person name="Nesbo C.L."/>
            <person name="Doolittle W.F."/>
            <person name="Gogarten J.P."/>
            <person name="Noll K.M."/>
        </authorList>
    </citation>
    <scope>NUCLEOTIDE SEQUENCE [LARGE SCALE GENOMIC DNA]</scope>
    <source>
        <strain evidence="9">ATCC BAA-301 / DSM 14385 / NBRC 107922 / TMO</strain>
    </source>
</reference>
<evidence type="ECO:0000256" key="3">
    <source>
        <dbReference type="ARBA" id="ARBA00022723"/>
    </source>
</evidence>
<dbReference type="NCBIfam" id="TIGR00722">
    <property type="entry name" value="ttdA_fumA_fumB"/>
    <property type="match status" value="1"/>
</dbReference>
<reference evidence="8 9" key="1">
    <citation type="submission" date="2007-08" db="EMBL/GenBank/DDBJ databases">
        <title>Complete sequence of Thermotoga lettingae TMO.</title>
        <authorList>
            <consortium name="US DOE Joint Genome Institute"/>
            <person name="Copeland A."/>
            <person name="Lucas S."/>
            <person name="Lapidus A."/>
            <person name="Barry K."/>
            <person name="Glavina del Rio T."/>
            <person name="Dalin E."/>
            <person name="Tice H."/>
            <person name="Pitluck S."/>
            <person name="Foster B."/>
            <person name="Bruce D."/>
            <person name="Schmutz J."/>
            <person name="Larimer F."/>
            <person name="Land M."/>
            <person name="Hauser L."/>
            <person name="Kyrpides N."/>
            <person name="Mikhailova N."/>
            <person name="Nelson K."/>
            <person name="Gogarten J.P."/>
            <person name="Noll K."/>
            <person name="Richardson P."/>
        </authorList>
    </citation>
    <scope>NUCLEOTIDE SEQUENCE [LARGE SCALE GENOMIC DNA]</scope>
    <source>
        <strain evidence="9">ATCC BAA-301 / DSM 14385 / NBRC 107922 / TMO</strain>
    </source>
</reference>
<evidence type="ECO:0000259" key="7">
    <source>
        <dbReference type="Pfam" id="PF05681"/>
    </source>
</evidence>
<dbReference type="PANTHER" id="PTHR30389:SF17">
    <property type="entry name" value="L(+)-TARTRATE DEHYDRATASE SUBUNIT ALPHA-RELATED"/>
    <property type="match status" value="1"/>
</dbReference>
<dbReference type="STRING" id="416591.Tlet_0918"/>
<evidence type="ECO:0000313" key="8">
    <source>
        <dbReference type="EMBL" id="ABV33484.1"/>
    </source>
</evidence>
<dbReference type="eggNOG" id="COG1951">
    <property type="taxonomic scope" value="Bacteria"/>
</dbReference>
<organism evidence="8 9">
    <name type="scientific">Pseudothermotoga lettingae (strain ATCC BAA-301 / DSM 14385 / NBRC 107922 / TMO)</name>
    <name type="common">Thermotoga lettingae</name>
    <dbReference type="NCBI Taxonomy" id="416591"/>
    <lineage>
        <taxon>Bacteria</taxon>
        <taxon>Thermotogati</taxon>
        <taxon>Thermotogota</taxon>
        <taxon>Thermotogae</taxon>
        <taxon>Thermotogales</taxon>
        <taxon>Thermotogaceae</taxon>
        <taxon>Pseudothermotoga</taxon>
    </lineage>
</organism>
<dbReference type="EC" id="4.2.1.2" evidence="8"/>
<comment type="similarity">
    <text evidence="1">Belongs to the class-I fumarase family.</text>
</comment>
<keyword evidence="6 8" id="KW-0456">Lyase</keyword>
<proteinExistence type="inferred from homology"/>
<dbReference type="InterPro" id="IPR004646">
    <property type="entry name" value="Fe-S_hydro-lyase_TtdA-typ_cat"/>
</dbReference>
<evidence type="ECO:0000256" key="2">
    <source>
        <dbReference type="ARBA" id="ARBA00022485"/>
    </source>
</evidence>
<dbReference type="EMBL" id="CP000812">
    <property type="protein sequence ID" value="ABV33484.1"/>
    <property type="molecule type" value="Genomic_DNA"/>
</dbReference>
<dbReference type="GO" id="GO:0004333">
    <property type="term" value="F:fumarate hydratase activity"/>
    <property type="evidence" value="ECO:0007669"/>
    <property type="project" value="UniProtKB-EC"/>
</dbReference>
<dbReference type="Pfam" id="PF05681">
    <property type="entry name" value="Fumerase"/>
    <property type="match status" value="1"/>
</dbReference>
<keyword evidence="9" id="KW-1185">Reference proteome</keyword>
<evidence type="ECO:0000256" key="6">
    <source>
        <dbReference type="ARBA" id="ARBA00023239"/>
    </source>
</evidence>
<dbReference type="KEGG" id="tle:Tlet_0918"/>
<accession>A8F5Q0</accession>
<evidence type="ECO:0000256" key="1">
    <source>
        <dbReference type="ARBA" id="ARBA00008876"/>
    </source>
</evidence>
<dbReference type="InterPro" id="IPR051208">
    <property type="entry name" value="Class-I_Fumarase/Tartrate_DH"/>
</dbReference>
<evidence type="ECO:0000256" key="5">
    <source>
        <dbReference type="ARBA" id="ARBA00023014"/>
    </source>
</evidence>
<dbReference type="Proteomes" id="UP000002016">
    <property type="component" value="Chromosome"/>
</dbReference>
<sequence length="282" mass="32011">MRIYTVDTNHLDHVLREELLRANVVINNDVRMYVENYDGPFNDVLKKNIEVAEKLKLPLCQDTGMVEFFVFANPNVVTDKPIEFLLNDIVRKLYRENPFRYSVVEDPLFERKNTFDNTPCIVHIFQTELKTFQIHFLIKGGGSENLTRLFMLNPTIGKQEIINLVVQHISENGAKACPPLKIGIGIGGSAEKAVILSKLALIRKFGERNVDRNYAQLEKELCEKINSLKIGFQGLHAGPTVYDVHIEQMPTHIAVLPVAVSVDCYLCRGGSVEIELSEIECR</sequence>
<keyword evidence="5" id="KW-0411">Iron-sulfur</keyword>